<dbReference type="SUPFAM" id="SSF51621">
    <property type="entry name" value="Phosphoenolpyruvate/pyruvate domain"/>
    <property type="match status" value="1"/>
</dbReference>
<sequence length="1106" mass="122860">MDLADDFVFAEDYPLQPLDDDCRLLCSLMDDCIKVEHGDSVYNLIERVRALSSSYNTLSGLEQTTSVAGTKTKRGGSEIKEDTQETGKDVAAHPVESNAIADLTSGLRERLLEELTTLELEDAVTVSRSCGHYLNLSSIAETHHRVRNDHVRSDKYCEDVFQNLIAQGVDPKELFDKVVSQQVEVVLTAHPTQVKRRTLQHKHTRIEALLGVKDMGGISHEEKDQAIEELMREIMTLWHTSELRNRKPTPIDEARGGLHIVEQSLWTALPRYLKRLSLALKKHTGHHLPIECAPIRFASWMGGDRDGNPNVTASVTYNAIHLSRWIAADLYLREIDLLRFELSLSKCNEDLEQMAAAIERDKTDFTQFREQAGHVRNNSGSFPTGMMISGSVLAGDASVSHSKSLGAAFPVLGIGNQDVNSMSMVSHHDGLVVHDEPQSPEGGGLLSSASGSTTDIQAAVFGSSGSLRDLGGSSGSLQQLSSPQPKMAKGAKESDKTKTRKNLDSILNPNLKGQTPYRVVLGEVRRRLLNTKALMEELLSGGQDATITGMQEEDYFATEGDLIEILGVCYRSLCDTGAGIVADGRLLDLLRRCHAFGMTLMKLDIRQESGRHKEVLEEVTSYLGIGRYSEWSESDRVDWILKEIQSKRPLIPQVMPKNDKVQECLDTFDMVAKEHASLGAYIISMASTASDVLAVILLQREAGTKVSCDAGEPYDKTKQLRVVPLFETLQDLENGPKVMDKLLSIPWYRNYLREVHSNKIEVMLGYSDSGKDAGRFAAAWALYKAQERLVKVCAEHDISLTMFHGRGGSIGRGGGPMYLAIQSQPPGSIQGKLRVTEQGEMVQAKFGTGNIALRQMEIVTTAVLRTSLNGGVTEPKHLHMQVMDRLSSVSCDVYREIVFKNPTFLSYFKKATPEGEIGNLNIGSRPSRRNKGSTSVKDLRAIPWIFAWTQNRLVLPAWLGIGEALDKEIAKGNLHVLRDMYANWPFFQSTVDLIEMALAKADGSIAKAYDDVLVSNEEERSLGVELRKRLDQTAEKILLVSGHEKLCENHRILRHLIDKRRPFLEPINLLQVEILRRLRENPSNIRLREALLITMNGIAAGMRNTG</sequence>
<comment type="similarity">
    <text evidence="2">Belongs to the PEPCase type 1 family.</text>
</comment>
<evidence type="ECO:0000256" key="9">
    <source>
        <dbReference type="PROSITE-ProRule" id="PRU10112"/>
    </source>
</evidence>
<dbReference type="InterPro" id="IPR018129">
    <property type="entry name" value="PEP_COase_Lys_AS"/>
</dbReference>
<dbReference type="InterPro" id="IPR033129">
    <property type="entry name" value="PEPCASE_His_AS"/>
</dbReference>
<evidence type="ECO:0000256" key="10">
    <source>
        <dbReference type="SAM" id="MobiDB-lite"/>
    </source>
</evidence>
<name>A0AAX4PPG2_9CHLO</name>
<evidence type="ECO:0000256" key="5">
    <source>
        <dbReference type="ARBA" id="ARBA00023239"/>
    </source>
</evidence>
<dbReference type="GO" id="GO:0015977">
    <property type="term" value="P:carbon fixation"/>
    <property type="evidence" value="ECO:0007669"/>
    <property type="project" value="UniProtKB-KW"/>
</dbReference>
<evidence type="ECO:0000256" key="3">
    <source>
        <dbReference type="ARBA" id="ARBA00012305"/>
    </source>
</evidence>
<dbReference type="Gene3D" id="1.20.1440.90">
    <property type="entry name" value="Phosphoenolpyruvate/pyruvate domain"/>
    <property type="match status" value="2"/>
</dbReference>
<evidence type="ECO:0000256" key="2">
    <source>
        <dbReference type="ARBA" id="ARBA00008346"/>
    </source>
</evidence>
<dbReference type="GO" id="GO:0005829">
    <property type="term" value="C:cytosol"/>
    <property type="evidence" value="ECO:0007669"/>
    <property type="project" value="TreeGrafter"/>
</dbReference>
<feature type="compositionally biased region" description="Basic and acidic residues" evidence="10">
    <location>
        <begin position="490"/>
        <end position="501"/>
    </location>
</feature>
<comment type="cofactor">
    <cofactor evidence="1">
        <name>Mg(2+)</name>
        <dbReference type="ChEBI" id="CHEBI:18420"/>
    </cofactor>
</comment>
<feature type="region of interest" description="Disordered" evidence="10">
    <location>
        <begin position="471"/>
        <end position="501"/>
    </location>
</feature>
<keyword evidence="6" id="KW-0120">Carbon dioxide fixation</keyword>
<feature type="compositionally biased region" description="Basic and acidic residues" evidence="10">
    <location>
        <begin position="75"/>
        <end position="88"/>
    </location>
</feature>
<dbReference type="InterPro" id="IPR021135">
    <property type="entry name" value="PEP_COase"/>
</dbReference>
<evidence type="ECO:0000313" key="11">
    <source>
        <dbReference type="EMBL" id="WZN67369.1"/>
    </source>
</evidence>
<evidence type="ECO:0000256" key="7">
    <source>
        <dbReference type="ARBA" id="ARBA00048995"/>
    </source>
</evidence>
<dbReference type="Pfam" id="PF00311">
    <property type="entry name" value="PEPcase"/>
    <property type="match status" value="2"/>
</dbReference>
<evidence type="ECO:0000313" key="12">
    <source>
        <dbReference type="Proteomes" id="UP001472866"/>
    </source>
</evidence>
<dbReference type="HAMAP" id="MF_00595">
    <property type="entry name" value="PEPcase_type1"/>
    <property type="match status" value="1"/>
</dbReference>
<dbReference type="Proteomes" id="UP001472866">
    <property type="component" value="Chromosome 19"/>
</dbReference>
<dbReference type="PROSITE" id="PS00781">
    <property type="entry name" value="PEPCASE_1"/>
    <property type="match status" value="1"/>
</dbReference>
<dbReference type="InterPro" id="IPR022805">
    <property type="entry name" value="PEP_COase_bac/pln-type"/>
</dbReference>
<dbReference type="PANTHER" id="PTHR30523">
    <property type="entry name" value="PHOSPHOENOLPYRUVATE CARBOXYLASE"/>
    <property type="match status" value="1"/>
</dbReference>
<keyword evidence="5" id="KW-0456">Lyase</keyword>
<dbReference type="GO" id="GO:0006099">
    <property type="term" value="P:tricarboxylic acid cycle"/>
    <property type="evidence" value="ECO:0007669"/>
    <property type="project" value="InterPro"/>
</dbReference>
<dbReference type="EC" id="4.1.1.31" evidence="3"/>
<accession>A0AAX4PPG2</accession>
<reference evidence="11 12" key="1">
    <citation type="submission" date="2024-03" db="EMBL/GenBank/DDBJ databases">
        <title>Complete genome sequence of the green alga Chloropicon roscoffensis RCC1871.</title>
        <authorList>
            <person name="Lemieux C."/>
            <person name="Pombert J.-F."/>
            <person name="Otis C."/>
            <person name="Turmel M."/>
        </authorList>
    </citation>
    <scope>NUCLEOTIDE SEQUENCE [LARGE SCALE GENOMIC DNA]</scope>
    <source>
        <strain evidence="11 12">RCC1871</strain>
    </source>
</reference>
<evidence type="ECO:0000256" key="8">
    <source>
        <dbReference type="PROSITE-ProRule" id="PRU10111"/>
    </source>
</evidence>
<feature type="compositionally biased region" description="Low complexity" evidence="10">
    <location>
        <begin position="471"/>
        <end position="482"/>
    </location>
</feature>
<dbReference type="InterPro" id="IPR015813">
    <property type="entry name" value="Pyrv/PenolPyrv_kinase-like_dom"/>
</dbReference>
<evidence type="ECO:0000256" key="6">
    <source>
        <dbReference type="ARBA" id="ARBA00023300"/>
    </source>
</evidence>
<feature type="active site" evidence="8">
    <location>
        <position position="190"/>
    </location>
</feature>
<evidence type="ECO:0000256" key="4">
    <source>
        <dbReference type="ARBA" id="ARBA00022842"/>
    </source>
</evidence>
<comment type="catalytic activity">
    <reaction evidence="7">
        <text>oxaloacetate + phosphate = phosphoenolpyruvate + hydrogencarbonate</text>
        <dbReference type="Rhea" id="RHEA:28370"/>
        <dbReference type="ChEBI" id="CHEBI:16452"/>
        <dbReference type="ChEBI" id="CHEBI:17544"/>
        <dbReference type="ChEBI" id="CHEBI:43474"/>
        <dbReference type="ChEBI" id="CHEBI:58702"/>
        <dbReference type="EC" id="4.1.1.31"/>
    </reaction>
</comment>
<dbReference type="AlphaFoldDB" id="A0AAX4PPG2"/>
<dbReference type="PRINTS" id="PR00150">
    <property type="entry name" value="PEPCARBXLASE"/>
</dbReference>
<evidence type="ECO:0000256" key="1">
    <source>
        <dbReference type="ARBA" id="ARBA00001946"/>
    </source>
</evidence>
<gene>
    <name evidence="11" type="ORF">HKI87_19g89440</name>
</gene>
<dbReference type="GO" id="GO:0008964">
    <property type="term" value="F:phosphoenolpyruvate carboxylase activity"/>
    <property type="evidence" value="ECO:0007669"/>
    <property type="project" value="UniProtKB-EC"/>
</dbReference>
<feature type="region of interest" description="Disordered" evidence="10">
    <location>
        <begin position="66"/>
        <end position="88"/>
    </location>
</feature>
<keyword evidence="4" id="KW-0460">Magnesium</keyword>
<dbReference type="EMBL" id="CP151519">
    <property type="protein sequence ID" value="WZN67369.1"/>
    <property type="molecule type" value="Genomic_DNA"/>
</dbReference>
<dbReference type="PANTHER" id="PTHR30523:SF6">
    <property type="entry name" value="PHOSPHOENOLPYRUVATE CARBOXYLASE"/>
    <property type="match status" value="1"/>
</dbReference>
<proteinExistence type="inferred from homology"/>
<keyword evidence="12" id="KW-1185">Reference proteome</keyword>
<dbReference type="PROSITE" id="PS00393">
    <property type="entry name" value="PEPCASE_2"/>
    <property type="match status" value="1"/>
</dbReference>
<feature type="active site" evidence="9">
    <location>
        <position position="771"/>
    </location>
</feature>
<organism evidence="11 12">
    <name type="scientific">Chloropicon roscoffensis</name>
    <dbReference type="NCBI Taxonomy" id="1461544"/>
    <lineage>
        <taxon>Eukaryota</taxon>
        <taxon>Viridiplantae</taxon>
        <taxon>Chlorophyta</taxon>
        <taxon>Chloropicophyceae</taxon>
        <taxon>Chloropicales</taxon>
        <taxon>Chloropicaceae</taxon>
        <taxon>Chloropicon</taxon>
    </lineage>
</organism>
<protein>
    <recommendedName>
        <fullName evidence="3">phosphoenolpyruvate carboxylase</fullName>
        <ecNumber evidence="3">4.1.1.31</ecNumber>
    </recommendedName>
</protein>